<dbReference type="InterPro" id="IPR045474">
    <property type="entry name" value="GEVED"/>
</dbReference>
<dbReference type="InterPro" id="IPR003961">
    <property type="entry name" value="FN3_dom"/>
</dbReference>
<evidence type="ECO:0000256" key="2">
    <source>
        <dbReference type="ARBA" id="ARBA00022737"/>
    </source>
</evidence>
<dbReference type="Gene3D" id="2.60.40.10">
    <property type="entry name" value="Immunoglobulins"/>
    <property type="match status" value="3"/>
</dbReference>
<dbReference type="InterPro" id="IPR007110">
    <property type="entry name" value="Ig-like_dom"/>
</dbReference>
<feature type="domain" description="LTD" evidence="6">
    <location>
        <begin position="1021"/>
        <end position="1192"/>
    </location>
</feature>
<evidence type="ECO:0000313" key="7">
    <source>
        <dbReference type="EMBL" id="MFD2916780.1"/>
    </source>
</evidence>
<feature type="chain" id="PRO_5045891099" evidence="4">
    <location>
        <begin position="22"/>
        <end position="1908"/>
    </location>
</feature>
<evidence type="ECO:0000259" key="5">
    <source>
        <dbReference type="PROSITE" id="PS50835"/>
    </source>
</evidence>
<keyword evidence="8" id="KW-1185">Reference proteome</keyword>
<evidence type="ECO:0000256" key="4">
    <source>
        <dbReference type="SAM" id="SignalP"/>
    </source>
</evidence>
<protein>
    <submittedName>
        <fullName evidence="7">GEVED domain-containing protein</fullName>
    </submittedName>
</protein>
<keyword evidence="2" id="KW-0677">Repeat</keyword>
<feature type="signal peptide" evidence="4">
    <location>
        <begin position="1"/>
        <end position="21"/>
    </location>
</feature>
<dbReference type="InterPro" id="IPR036116">
    <property type="entry name" value="FN3_sf"/>
</dbReference>
<name>A0ABW5ZX37_9FLAO</name>
<dbReference type="SUPFAM" id="SSF81296">
    <property type="entry name" value="E set domains"/>
    <property type="match status" value="1"/>
</dbReference>
<evidence type="ECO:0000313" key="8">
    <source>
        <dbReference type="Proteomes" id="UP001597548"/>
    </source>
</evidence>
<dbReference type="InterPro" id="IPR036179">
    <property type="entry name" value="Ig-like_dom_sf"/>
</dbReference>
<dbReference type="InterPro" id="IPR026444">
    <property type="entry name" value="Secre_tail"/>
</dbReference>
<reference evidence="8" key="1">
    <citation type="journal article" date="2019" name="Int. J. Syst. Evol. Microbiol.">
        <title>The Global Catalogue of Microorganisms (GCM) 10K type strain sequencing project: providing services to taxonomists for standard genome sequencing and annotation.</title>
        <authorList>
            <consortium name="The Broad Institute Genomics Platform"/>
            <consortium name="The Broad Institute Genome Sequencing Center for Infectious Disease"/>
            <person name="Wu L."/>
            <person name="Ma J."/>
        </authorList>
    </citation>
    <scope>NUCLEOTIDE SEQUENCE [LARGE SCALE GENOMIC DNA]</scope>
    <source>
        <strain evidence="8">KCTC 32514</strain>
    </source>
</reference>
<dbReference type="InterPro" id="IPR014756">
    <property type="entry name" value="Ig_E-set"/>
</dbReference>
<dbReference type="NCBIfam" id="TIGR04183">
    <property type="entry name" value="Por_Secre_tail"/>
    <property type="match status" value="1"/>
</dbReference>
<dbReference type="PANTHER" id="PTHR44170:SF6">
    <property type="entry name" value="CONTACTIN"/>
    <property type="match status" value="1"/>
</dbReference>
<keyword evidence="3" id="KW-1015">Disulfide bond</keyword>
<dbReference type="EMBL" id="JBHUOS010000010">
    <property type="protein sequence ID" value="MFD2916780.1"/>
    <property type="molecule type" value="Genomic_DNA"/>
</dbReference>
<comment type="caution">
    <text evidence="7">The sequence shown here is derived from an EMBL/GenBank/DDBJ whole genome shotgun (WGS) entry which is preliminary data.</text>
</comment>
<gene>
    <name evidence="7" type="ORF">ACFS29_14080</name>
</gene>
<evidence type="ECO:0000256" key="1">
    <source>
        <dbReference type="ARBA" id="ARBA00022729"/>
    </source>
</evidence>
<dbReference type="RefSeq" id="WP_194506359.1">
    <property type="nucleotide sequence ID" value="NZ_JADILU010000001.1"/>
</dbReference>
<sequence length="1908" mass="202534">MKKNYSLILMAFLCFVLSSYGQIDDFNDGNFSANPVWSGDTSDFSALTNATIPSGSAATDGNFLGSDASSGSVALTTPSTEVSEWQFSLGSGSFSPSSGNAFGVVLMSNIAVTGNITGSSWNGYYLRIGTNGSGDRIELWRKNGNSFGLKVGDFPSSPSVSSAIPNGLNIRITRSALGEFELFYSTGFTYALTPTVSAGTLTNNDITTSSFFGIYTKFANPSSSRRLYMDNIVLGVIPSCTPPTDPIGTISGVTPSCTNTTLSYVFDATEPISGAEYYWQTTASGTSTANNATGTFNATATGTYYVRTFLTATSCWSTGAESYAVVINTAPIISGQPANAAQVIPNTATFTVTATGSPTPTYQWQVSTNGGGAWANVSGGTGATTNSYTTGATTAAMHNNQYRCVVTNTCGFVNSNAAILTLTNTATSNVTGIEGCFDDDSITLNWTAPGTGTPTGYMIFALDGGTDPTGTKTDANTYTANSDFSAATTVTPASLGRVVYKGTATTATVTGIVEDNNYSFTVYSYVGETLTGWSNGGTAGSTVTNGTAQGDVSNLVATPLTNQVNLSWNNPLPTSCFDQLIIVANEGAVVFTPTGTYPNTDVNYSTPNSIMYSTTSTISSKALNGFTNGTNYCFKVFIRRGANWSEGVEVCAVPSLTYCTSNGNGGDGYFTLINNVEFNTINNPSPVTTDNAYSDYTSISTDVVLGETYNLDVRVETDGAFTTTARAWIDWNNNGTFEASEQYELGNAYNAIDGSTDGSPLAIEVPTNAAIAATRMRISNRYDTAASTACQTGFDGEVEDYTINIIQPVNAEMNIKGNNISIANGFNAPYGLNNTLFGAQDVSTTSAYKSYFVENIGATTLNLTGAPRVEIIGTNPGDFTVTLQPAATVGSLSNSEFRIVFSPTADGTRTATVRILNSDSDENPYEFDIQGNAVCSTILTSSMWPTEGPENTEVTITSANNLTGATATINGDAMTIVSSSATELVVLVPAGAISGNLEVLFSTGCSSSNAFTVIDNVIGGCETAAASTVPTDLFISEISDASSGSSSLIEIFNGTASTINLSNYSIRIFNNGNAAPSTTSNLTGSLAPGELHVISIGTTSCDLYGNGLNGALPDQSFNSAGGINFDNNSSDAIQLFNGGTPIDSFGVIGSSTWANGLGINGDGVNYRRQNTAATLPTTTFDITEWDEFDWTTCGDSDYSDFGLYDFSLGIPPSVSILSAPNFSCASSTLLSVTGTEGVPSGFGLVYQWYYLAPNATTFVVVPNNADFNGETTATLEIVNNLPYNEYQFYCQVRENTATCYTASNAVKLFAEGALWDGVSWSTPPTIDKIAIIDGDYDTSVTTNGETSFEACQLIVNTGSELTIANNTFVVVQNNLSVNGDIIVRTDGSFVQVDDLATVDGDVLTTRNKISVEKETAFMATYQEYTYWSSPVVGELINDGLAEASTNRRFWYNGQNYLDATQENMNDDATNTGQDDIDDDANDWQYAAGTDVMIPGVGYASTHNSTGFIPAQYLYIFEGPFNNGVVNAPIYRNDSETNDNNWNFIGNPYPSAIDADLFLTANASIDQNVNATNGAIYFWSHNTAANGNTNGNENLNYTQSDYAIINGSGAVAGGDGVIPTRHIPSGQGFFVSMDNASSATVVSGSIRTTDVVFNNSMRVTGNNNQFFRTSNFPQFDKIRLNLTSDNGIFNQILVGYVDGATNDDDGTYYDAQKNLSANAQSIIYSLLDNDSSTKFAIQGKSPSDLSAEEIIPLGFYTSIETATLYEFSIVDLEGEFMNNNTVYLKDNFMNIIHDLSTNDYTFTSETGEFNDRFEIVFKPEALSVNENELSPNDLTIIELGSGDVEFSVGKNMTIEAVEILDVLGRTIYKLRGQNSTETYNLSNLSQATYIARVKLSNGQTITKKAVKMN</sequence>
<dbReference type="Pfam" id="PF00932">
    <property type="entry name" value="LTD"/>
    <property type="match status" value="1"/>
</dbReference>
<dbReference type="SMART" id="SM00060">
    <property type="entry name" value="FN3"/>
    <property type="match status" value="2"/>
</dbReference>
<dbReference type="InterPro" id="IPR001322">
    <property type="entry name" value="Lamin_tail_dom"/>
</dbReference>
<dbReference type="InterPro" id="IPR013783">
    <property type="entry name" value="Ig-like_fold"/>
</dbReference>
<dbReference type="Proteomes" id="UP001597548">
    <property type="component" value="Unassembled WGS sequence"/>
</dbReference>
<organism evidence="7 8">
    <name type="scientific">Psychroserpens luteus</name>
    <dbReference type="NCBI Taxonomy" id="1434066"/>
    <lineage>
        <taxon>Bacteria</taxon>
        <taxon>Pseudomonadati</taxon>
        <taxon>Bacteroidota</taxon>
        <taxon>Flavobacteriia</taxon>
        <taxon>Flavobacteriales</taxon>
        <taxon>Flavobacteriaceae</taxon>
        <taxon>Psychroserpens</taxon>
    </lineage>
</organism>
<evidence type="ECO:0000259" key="6">
    <source>
        <dbReference type="PROSITE" id="PS51841"/>
    </source>
</evidence>
<evidence type="ECO:0000256" key="3">
    <source>
        <dbReference type="ARBA" id="ARBA00023157"/>
    </source>
</evidence>
<dbReference type="PROSITE" id="PS51841">
    <property type="entry name" value="LTD"/>
    <property type="match status" value="1"/>
</dbReference>
<dbReference type="SUPFAM" id="SSF48726">
    <property type="entry name" value="Immunoglobulin"/>
    <property type="match status" value="1"/>
</dbReference>
<accession>A0ABW5ZX37</accession>
<dbReference type="PROSITE" id="PS50835">
    <property type="entry name" value="IG_LIKE"/>
    <property type="match status" value="1"/>
</dbReference>
<feature type="domain" description="Ig-like" evidence="5">
    <location>
        <begin position="331"/>
        <end position="423"/>
    </location>
</feature>
<keyword evidence="1 4" id="KW-0732">Signal</keyword>
<proteinExistence type="predicted"/>
<dbReference type="Pfam" id="PF20009">
    <property type="entry name" value="GEVED"/>
    <property type="match status" value="1"/>
</dbReference>
<dbReference type="SUPFAM" id="SSF49265">
    <property type="entry name" value="Fibronectin type III"/>
    <property type="match status" value="1"/>
</dbReference>
<dbReference type="PANTHER" id="PTHR44170">
    <property type="entry name" value="PROTEIN SIDEKICK"/>
    <property type="match status" value="1"/>
</dbReference>